<dbReference type="EMBL" id="JARIHO010000013">
    <property type="protein sequence ID" value="KAJ7351158.1"/>
    <property type="molecule type" value="Genomic_DNA"/>
</dbReference>
<keyword evidence="1" id="KW-0472">Membrane</keyword>
<proteinExistence type="predicted"/>
<evidence type="ECO:0008006" key="5">
    <source>
        <dbReference type="Google" id="ProtNLM"/>
    </source>
</evidence>
<accession>A0AAD7A791</accession>
<evidence type="ECO:0000256" key="1">
    <source>
        <dbReference type="SAM" id="Phobius"/>
    </source>
</evidence>
<gene>
    <name evidence="3" type="ORF">DFH08DRAFT_992323</name>
</gene>
<reference evidence="3" key="1">
    <citation type="submission" date="2023-03" db="EMBL/GenBank/DDBJ databases">
        <title>Massive genome expansion in bonnet fungi (Mycena s.s.) driven by repeated elements and novel gene families across ecological guilds.</title>
        <authorList>
            <consortium name="Lawrence Berkeley National Laboratory"/>
            <person name="Harder C.B."/>
            <person name="Miyauchi S."/>
            <person name="Viragh M."/>
            <person name="Kuo A."/>
            <person name="Thoen E."/>
            <person name="Andreopoulos B."/>
            <person name="Lu D."/>
            <person name="Skrede I."/>
            <person name="Drula E."/>
            <person name="Henrissat B."/>
            <person name="Morin E."/>
            <person name="Kohler A."/>
            <person name="Barry K."/>
            <person name="LaButti K."/>
            <person name="Morin E."/>
            <person name="Salamov A."/>
            <person name="Lipzen A."/>
            <person name="Mereny Z."/>
            <person name="Hegedus B."/>
            <person name="Baldrian P."/>
            <person name="Stursova M."/>
            <person name="Weitz H."/>
            <person name="Taylor A."/>
            <person name="Grigoriev I.V."/>
            <person name="Nagy L.G."/>
            <person name="Martin F."/>
            <person name="Kauserud H."/>
        </authorList>
    </citation>
    <scope>NUCLEOTIDE SEQUENCE</scope>
    <source>
        <strain evidence="3">CBHHK002</strain>
    </source>
</reference>
<comment type="caution">
    <text evidence="3">The sequence shown here is derived from an EMBL/GenBank/DDBJ whole genome shotgun (WGS) entry which is preliminary data.</text>
</comment>
<protein>
    <recommendedName>
        <fullName evidence="5">Transmembrane protein</fullName>
    </recommendedName>
</protein>
<organism evidence="3 4">
    <name type="scientific">Mycena albidolilacea</name>
    <dbReference type="NCBI Taxonomy" id="1033008"/>
    <lineage>
        <taxon>Eukaryota</taxon>
        <taxon>Fungi</taxon>
        <taxon>Dikarya</taxon>
        <taxon>Basidiomycota</taxon>
        <taxon>Agaricomycotina</taxon>
        <taxon>Agaricomycetes</taxon>
        <taxon>Agaricomycetidae</taxon>
        <taxon>Agaricales</taxon>
        <taxon>Marasmiineae</taxon>
        <taxon>Mycenaceae</taxon>
        <taxon>Mycena</taxon>
    </lineage>
</organism>
<feature type="signal peptide" evidence="2">
    <location>
        <begin position="1"/>
        <end position="19"/>
    </location>
</feature>
<keyword evidence="1" id="KW-0812">Transmembrane</keyword>
<keyword evidence="4" id="KW-1185">Reference proteome</keyword>
<sequence>MFSACNLPVLASSLLPASASLAPTTASGIPRYIIDVISSPRPALNTTVPPTARALPPAITLPPPVTMPPATTPPAAHTASMIPPWTGLQRPTLAHTEPPHSLYNMTVPHCHPLALSLVHTGTSRQVLPAGEVLNVSMVIDGGPPTFFVPGIQLEAVTTNNLIFNSGDLSEGNHTLVVTAENNHTVWTDYFLVTPNSRPSTSNLFPLMSGPSNPSTTSTTASTILPKTGRSTPIGIIVGLVVGGLILVALGAAAVLLFSMVEIIESTPAAPWQRSYTEMSSWLRSLSSEGHSPTISISTRPPLISTGYSTVSPDANIPALADSIPQRSMTNEAPLPTGILPSNKLARETEQWNNYLHNCSGLPSDEDGPPQYSEC</sequence>
<dbReference type="Gene3D" id="2.60.120.260">
    <property type="entry name" value="Galactose-binding domain-like"/>
    <property type="match status" value="1"/>
</dbReference>
<keyword evidence="2" id="KW-0732">Signal</keyword>
<feature type="transmembrane region" description="Helical" evidence="1">
    <location>
        <begin position="233"/>
        <end position="257"/>
    </location>
</feature>
<dbReference type="AlphaFoldDB" id="A0AAD7A791"/>
<evidence type="ECO:0000256" key="2">
    <source>
        <dbReference type="SAM" id="SignalP"/>
    </source>
</evidence>
<evidence type="ECO:0000313" key="4">
    <source>
        <dbReference type="Proteomes" id="UP001218218"/>
    </source>
</evidence>
<keyword evidence="1" id="KW-1133">Transmembrane helix</keyword>
<feature type="chain" id="PRO_5042117927" description="Transmembrane protein" evidence="2">
    <location>
        <begin position="20"/>
        <end position="374"/>
    </location>
</feature>
<evidence type="ECO:0000313" key="3">
    <source>
        <dbReference type="EMBL" id="KAJ7351158.1"/>
    </source>
</evidence>
<name>A0AAD7A791_9AGAR</name>
<dbReference type="Proteomes" id="UP001218218">
    <property type="component" value="Unassembled WGS sequence"/>
</dbReference>